<dbReference type="AlphaFoldDB" id="A0A644TMZ3"/>
<name>A0A644TMZ3_9ZZZZ</name>
<dbReference type="PIRSF" id="PIRSF017082">
    <property type="entry name" value="YflP"/>
    <property type="match status" value="1"/>
</dbReference>
<dbReference type="Gene3D" id="3.40.190.150">
    <property type="entry name" value="Bordetella uptake gene, domain 1"/>
    <property type="match status" value="1"/>
</dbReference>
<evidence type="ECO:0000313" key="1">
    <source>
        <dbReference type="EMBL" id="MPL67702.1"/>
    </source>
</evidence>
<accession>A0A644TMZ3</accession>
<proteinExistence type="predicted"/>
<dbReference type="PANTHER" id="PTHR42928:SF3">
    <property type="entry name" value="UPF0065 PROTEIN YFLP"/>
    <property type="match status" value="1"/>
</dbReference>
<reference evidence="1" key="1">
    <citation type="submission" date="2019-08" db="EMBL/GenBank/DDBJ databases">
        <authorList>
            <person name="Kucharzyk K."/>
            <person name="Murdoch R.W."/>
            <person name="Higgins S."/>
            <person name="Loffler F."/>
        </authorList>
    </citation>
    <scope>NUCLEOTIDE SEQUENCE</scope>
</reference>
<dbReference type="InterPro" id="IPR042100">
    <property type="entry name" value="Bug_dom1"/>
</dbReference>
<evidence type="ECO:0008006" key="2">
    <source>
        <dbReference type="Google" id="ProtNLM"/>
    </source>
</evidence>
<comment type="caution">
    <text evidence="1">The sequence shown here is derived from an EMBL/GenBank/DDBJ whole genome shotgun (WGS) entry which is preliminary data.</text>
</comment>
<dbReference type="PANTHER" id="PTHR42928">
    <property type="entry name" value="TRICARBOXYLATE-BINDING PROTEIN"/>
    <property type="match status" value="1"/>
</dbReference>
<dbReference type="Gene3D" id="3.40.190.10">
    <property type="entry name" value="Periplasmic binding protein-like II"/>
    <property type="match status" value="1"/>
</dbReference>
<dbReference type="InterPro" id="IPR005064">
    <property type="entry name" value="BUG"/>
</dbReference>
<gene>
    <name evidence="1" type="ORF">SDC9_13400</name>
</gene>
<organism evidence="1">
    <name type="scientific">bioreactor metagenome</name>
    <dbReference type="NCBI Taxonomy" id="1076179"/>
    <lineage>
        <taxon>unclassified sequences</taxon>
        <taxon>metagenomes</taxon>
        <taxon>ecological metagenomes</taxon>
    </lineage>
</organism>
<sequence>MKKLSTLVLLIALVGVVSTVTAAPSWKPTKTIEIIAPANPGGGWDMLARVVQKSLMDEKLVEKNIIVVNKPGGGGSVGWTYLKGKKGQGEFLAATSTLIMLNQLLGTSELTYKDFSPIAMLQAEWIAVAVAADSPYKDIKGLMEALKANPASIPVGVGPSLGNNDHLVFLQLAKAYGIDPSKVKFIVYPGAGGEIVPALLGGHIKATVIGLAEVLEQHKAGKMRVLGTSADKELDFLPGVKPFVEQGTDLVFPHWRGLIAAPGLSPEQIAYWDDVFAKMVQTKTWKEQIANLGWSNFYQNSATHTKYLADQTKVFDELLTSVGLKK</sequence>
<protein>
    <recommendedName>
        <fullName evidence="2">Tripartite tricarboxylate transporter family receptor</fullName>
    </recommendedName>
</protein>
<dbReference type="EMBL" id="VSSQ01000038">
    <property type="protein sequence ID" value="MPL67702.1"/>
    <property type="molecule type" value="Genomic_DNA"/>
</dbReference>
<dbReference type="SUPFAM" id="SSF53850">
    <property type="entry name" value="Periplasmic binding protein-like II"/>
    <property type="match status" value="1"/>
</dbReference>
<dbReference type="Pfam" id="PF03401">
    <property type="entry name" value="TctC"/>
    <property type="match status" value="1"/>
</dbReference>
<dbReference type="CDD" id="cd07012">
    <property type="entry name" value="PBP2_Bug_TTT"/>
    <property type="match status" value="1"/>
</dbReference>